<evidence type="ECO:0000313" key="3">
    <source>
        <dbReference type="Proteomes" id="UP001140074"/>
    </source>
</evidence>
<name>A0A9W8IJ15_9FUNG</name>
<feature type="compositionally biased region" description="Basic and acidic residues" evidence="1">
    <location>
        <begin position="48"/>
        <end position="57"/>
    </location>
</feature>
<feature type="compositionally biased region" description="Basic and acidic residues" evidence="1">
    <location>
        <begin position="130"/>
        <end position="144"/>
    </location>
</feature>
<feature type="compositionally biased region" description="Polar residues" evidence="1">
    <location>
        <begin position="62"/>
        <end position="72"/>
    </location>
</feature>
<evidence type="ECO:0000313" key="2">
    <source>
        <dbReference type="EMBL" id="KAJ2865118.1"/>
    </source>
</evidence>
<feature type="compositionally biased region" description="Low complexity" evidence="1">
    <location>
        <begin position="73"/>
        <end position="84"/>
    </location>
</feature>
<evidence type="ECO:0000256" key="1">
    <source>
        <dbReference type="SAM" id="MobiDB-lite"/>
    </source>
</evidence>
<keyword evidence="3" id="KW-1185">Reference proteome</keyword>
<feature type="compositionally biased region" description="Basic and acidic residues" evidence="1">
    <location>
        <begin position="277"/>
        <end position="295"/>
    </location>
</feature>
<organism evidence="2 3">
    <name type="scientific">Coemansia aciculifera</name>
    <dbReference type="NCBI Taxonomy" id="417176"/>
    <lineage>
        <taxon>Eukaryota</taxon>
        <taxon>Fungi</taxon>
        <taxon>Fungi incertae sedis</taxon>
        <taxon>Zoopagomycota</taxon>
        <taxon>Kickxellomycotina</taxon>
        <taxon>Kickxellomycetes</taxon>
        <taxon>Kickxellales</taxon>
        <taxon>Kickxellaceae</taxon>
        <taxon>Coemansia</taxon>
    </lineage>
</organism>
<feature type="compositionally biased region" description="Basic residues" evidence="1">
    <location>
        <begin position="11"/>
        <end position="27"/>
    </location>
</feature>
<feature type="compositionally biased region" description="Polar residues" evidence="1">
    <location>
        <begin position="296"/>
        <end position="319"/>
    </location>
</feature>
<protein>
    <submittedName>
        <fullName evidence="2">Uncharacterized protein</fullName>
    </submittedName>
</protein>
<feature type="region of interest" description="Disordered" evidence="1">
    <location>
        <begin position="277"/>
        <end position="326"/>
    </location>
</feature>
<sequence length="326" mass="35558">MTAGDISVSSTHRHSHPHNLSHTHNRSRHLEDGSSTPPTTTMAHHHLSSAERHEYLDASRSPVPSLTNATLRSSSVSSSVNSLSPDAHQATTPRDLLPQFQSVSSACHASIDSVANNVGTGGMELKKRRRNEEEGEEKKEEEVHGGSGDGGEAARSVPPPPPLPQQQPESKKIRTTRRLVNGERRPLTGSTDFVKLCGLNGLYDEYVRPYIVDGQVQRTMSDLASSHYLRGVTGAVLDSPGSPDFFALAKAPPKTEFAKLELIPMASLRAAFAIGGDERTKKPVEKHQDASEQPKSHQQSRQSNSGTRRYRSEQSTPASQPKKARY</sequence>
<dbReference type="Proteomes" id="UP001140074">
    <property type="component" value="Unassembled WGS sequence"/>
</dbReference>
<feature type="region of interest" description="Disordered" evidence="1">
    <location>
        <begin position="1"/>
        <end position="91"/>
    </location>
</feature>
<feature type="compositionally biased region" description="Polar residues" evidence="1">
    <location>
        <begin position="33"/>
        <end position="42"/>
    </location>
</feature>
<feature type="region of interest" description="Disordered" evidence="1">
    <location>
        <begin position="114"/>
        <end position="181"/>
    </location>
</feature>
<dbReference type="EMBL" id="JANBUY010000068">
    <property type="protein sequence ID" value="KAJ2865118.1"/>
    <property type="molecule type" value="Genomic_DNA"/>
</dbReference>
<gene>
    <name evidence="2" type="ORF">GGH94_002452</name>
</gene>
<comment type="caution">
    <text evidence="2">The sequence shown here is derived from an EMBL/GenBank/DDBJ whole genome shotgun (WGS) entry which is preliminary data.</text>
</comment>
<dbReference type="AlphaFoldDB" id="A0A9W8IJ15"/>
<accession>A0A9W8IJ15</accession>
<reference evidence="2" key="1">
    <citation type="submission" date="2022-07" db="EMBL/GenBank/DDBJ databases">
        <title>Phylogenomic reconstructions and comparative analyses of Kickxellomycotina fungi.</title>
        <authorList>
            <person name="Reynolds N.K."/>
            <person name="Stajich J.E."/>
            <person name="Barry K."/>
            <person name="Grigoriev I.V."/>
            <person name="Crous P."/>
            <person name="Smith M.E."/>
        </authorList>
    </citation>
    <scope>NUCLEOTIDE SEQUENCE</scope>
    <source>
        <strain evidence="2">RSA 476</strain>
    </source>
</reference>
<proteinExistence type="predicted"/>